<protein>
    <recommendedName>
        <fullName evidence="4">Secreted protein</fullName>
    </recommendedName>
</protein>
<dbReference type="EMBL" id="BGZK01000649">
    <property type="protein sequence ID" value="GBP54552.1"/>
    <property type="molecule type" value="Genomic_DNA"/>
</dbReference>
<keyword evidence="1" id="KW-0732">Signal</keyword>
<comment type="caution">
    <text evidence="2">The sequence shown here is derived from an EMBL/GenBank/DDBJ whole genome shotgun (WGS) entry which is preliminary data.</text>
</comment>
<gene>
    <name evidence="2" type="ORF">EVAR_43424_1</name>
</gene>
<feature type="signal peptide" evidence="1">
    <location>
        <begin position="1"/>
        <end position="21"/>
    </location>
</feature>
<evidence type="ECO:0000256" key="1">
    <source>
        <dbReference type="SAM" id="SignalP"/>
    </source>
</evidence>
<proteinExistence type="predicted"/>
<sequence>MFYCKVAYLVLSMAISLSTRGLQRLPVWLLVPVWVRNYNFKRCQRELEQLIFMVKRCGFAERQRVVGRFRYCMDAVNNEKPVSQRRALRRLG</sequence>
<dbReference type="AlphaFoldDB" id="A0A4C1WVA1"/>
<dbReference type="Proteomes" id="UP000299102">
    <property type="component" value="Unassembled WGS sequence"/>
</dbReference>
<organism evidence="2 3">
    <name type="scientific">Eumeta variegata</name>
    <name type="common">Bagworm moth</name>
    <name type="synonym">Eumeta japonica</name>
    <dbReference type="NCBI Taxonomy" id="151549"/>
    <lineage>
        <taxon>Eukaryota</taxon>
        <taxon>Metazoa</taxon>
        <taxon>Ecdysozoa</taxon>
        <taxon>Arthropoda</taxon>
        <taxon>Hexapoda</taxon>
        <taxon>Insecta</taxon>
        <taxon>Pterygota</taxon>
        <taxon>Neoptera</taxon>
        <taxon>Endopterygota</taxon>
        <taxon>Lepidoptera</taxon>
        <taxon>Glossata</taxon>
        <taxon>Ditrysia</taxon>
        <taxon>Tineoidea</taxon>
        <taxon>Psychidae</taxon>
        <taxon>Oiketicinae</taxon>
        <taxon>Eumeta</taxon>
    </lineage>
</organism>
<keyword evidence="3" id="KW-1185">Reference proteome</keyword>
<feature type="chain" id="PRO_5020028094" description="Secreted protein" evidence="1">
    <location>
        <begin position="22"/>
        <end position="92"/>
    </location>
</feature>
<name>A0A4C1WVA1_EUMVA</name>
<reference evidence="2 3" key="1">
    <citation type="journal article" date="2019" name="Commun. Biol.">
        <title>The bagworm genome reveals a unique fibroin gene that provides high tensile strength.</title>
        <authorList>
            <person name="Kono N."/>
            <person name="Nakamura H."/>
            <person name="Ohtoshi R."/>
            <person name="Tomita M."/>
            <person name="Numata K."/>
            <person name="Arakawa K."/>
        </authorList>
    </citation>
    <scope>NUCLEOTIDE SEQUENCE [LARGE SCALE GENOMIC DNA]</scope>
</reference>
<accession>A0A4C1WVA1</accession>
<evidence type="ECO:0000313" key="2">
    <source>
        <dbReference type="EMBL" id="GBP54552.1"/>
    </source>
</evidence>
<evidence type="ECO:0000313" key="3">
    <source>
        <dbReference type="Proteomes" id="UP000299102"/>
    </source>
</evidence>
<evidence type="ECO:0008006" key="4">
    <source>
        <dbReference type="Google" id="ProtNLM"/>
    </source>
</evidence>